<name>A0A6M0QVY5_9RHOB</name>
<organism evidence="1 2">
    <name type="scientific">Tabrizicola oligotrophica</name>
    <dbReference type="NCBI Taxonomy" id="2710650"/>
    <lineage>
        <taxon>Bacteria</taxon>
        <taxon>Pseudomonadati</taxon>
        <taxon>Pseudomonadota</taxon>
        <taxon>Alphaproteobacteria</taxon>
        <taxon>Rhodobacterales</taxon>
        <taxon>Paracoccaceae</taxon>
        <taxon>Tabrizicola</taxon>
    </lineage>
</organism>
<evidence type="ECO:0000313" key="1">
    <source>
        <dbReference type="EMBL" id="NEY91585.1"/>
    </source>
</evidence>
<reference evidence="1 2" key="1">
    <citation type="submission" date="2020-02" db="EMBL/GenBank/DDBJ databases">
        <authorList>
            <person name="Chen W.-M."/>
        </authorList>
    </citation>
    <scope>NUCLEOTIDE SEQUENCE [LARGE SCALE GENOMIC DNA]</scope>
    <source>
        <strain evidence="1 2">KMS-5</strain>
    </source>
</reference>
<dbReference type="Gene3D" id="3.30.1360.120">
    <property type="entry name" value="Probable tRNA modification gtpase trme, domain 1"/>
    <property type="match status" value="1"/>
</dbReference>
<gene>
    <name evidence="1" type="ORF">G4Z14_14885</name>
</gene>
<dbReference type="SUPFAM" id="SSF103025">
    <property type="entry name" value="Folate-binding domain"/>
    <property type="match status" value="1"/>
</dbReference>
<protein>
    <submittedName>
        <fullName evidence="1">Sarcosine oxidase subunit gamma</fullName>
    </submittedName>
</protein>
<dbReference type="InterPro" id="IPR007375">
    <property type="entry name" value="SoxG"/>
</dbReference>
<dbReference type="Pfam" id="PF04268">
    <property type="entry name" value="SoxG"/>
    <property type="match status" value="1"/>
</dbReference>
<accession>A0A6M0QVY5</accession>
<dbReference type="RefSeq" id="WP_164627144.1">
    <property type="nucleotide sequence ID" value="NZ_JAAIVJ010000010.1"/>
</dbReference>
<sequence>MPELIAKPALEKAPLTLGTCRLEAVDLGPITSVALFPGQEKAMAKALKPLGLSFPDPNSLSAKAGVQLVWTGREQAFLIGVTAPDFGAAAAVTDQSGGWAALRLSGDKAAEVLMRHVPLDLRAAAFPPGRAVRAPLGHMSSVVIREEAGFLILIFRSMARTAWHEIEVAMRTLAARA</sequence>
<dbReference type="Proteomes" id="UP000477782">
    <property type="component" value="Unassembled WGS sequence"/>
</dbReference>
<proteinExistence type="predicted"/>
<keyword evidence="2" id="KW-1185">Reference proteome</keyword>
<evidence type="ECO:0000313" key="2">
    <source>
        <dbReference type="Proteomes" id="UP000477782"/>
    </source>
</evidence>
<dbReference type="AlphaFoldDB" id="A0A6M0QVY5"/>
<dbReference type="InterPro" id="IPR027266">
    <property type="entry name" value="TrmE/GcvT-like"/>
</dbReference>
<dbReference type="EMBL" id="JAAIVJ010000010">
    <property type="protein sequence ID" value="NEY91585.1"/>
    <property type="molecule type" value="Genomic_DNA"/>
</dbReference>
<comment type="caution">
    <text evidence="1">The sequence shown here is derived from an EMBL/GenBank/DDBJ whole genome shotgun (WGS) entry which is preliminary data.</text>
</comment>